<reference evidence="1" key="1">
    <citation type="journal article" date="2015" name="Nature">
        <title>Complex archaea that bridge the gap between prokaryotes and eukaryotes.</title>
        <authorList>
            <person name="Spang A."/>
            <person name="Saw J.H."/>
            <person name="Jorgensen S.L."/>
            <person name="Zaremba-Niedzwiedzka K."/>
            <person name="Martijn J."/>
            <person name="Lind A.E."/>
            <person name="van Eijk R."/>
            <person name="Schleper C."/>
            <person name="Guy L."/>
            <person name="Ettema T.J."/>
        </authorList>
    </citation>
    <scope>NUCLEOTIDE SEQUENCE</scope>
</reference>
<comment type="caution">
    <text evidence="1">The sequence shown here is derived from an EMBL/GenBank/DDBJ whole genome shotgun (WGS) entry which is preliminary data.</text>
</comment>
<organism evidence="1">
    <name type="scientific">marine sediment metagenome</name>
    <dbReference type="NCBI Taxonomy" id="412755"/>
    <lineage>
        <taxon>unclassified sequences</taxon>
        <taxon>metagenomes</taxon>
        <taxon>ecological metagenomes</taxon>
    </lineage>
</organism>
<sequence>MPAKPLARRHWPKLIVLRLHGQTTRQIGRELDKAHSSVAATLHHPEVKEAIESGLDALEPVLRGAMRAARGEAFEVLMELLGCTDNRVRLMAATAILDRTGITAGHTIKIEASVDFDPDKVEEELAQLAAKAAQGAE</sequence>
<evidence type="ECO:0000313" key="1">
    <source>
        <dbReference type="EMBL" id="KKN69835.1"/>
    </source>
</evidence>
<name>A0A0F9SLG3_9ZZZZ</name>
<proteinExistence type="predicted"/>
<dbReference type="AlphaFoldDB" id="A0A0F9SLG3"/>
<gene>
    <name evidence="1" type="ORF">LCGC14_0436590</name>
</gene>
<accession>A0A0F9SLG3</accession>
<protein>
    <submittedName>
        <fullName evidence="1">Uncharacterized protein</fullName>
    </submittedName>
</protein>
<dbReference type="EMBL" id="LAZR01000417">
    <property type="protein sequence ID" value="KKN69835.1"/>
    <property type="molecule type" value="Genomic_DNA"/>
</dbReference>